<gene>
    <name evidence="2" type="ORF">Airi01_093240</name>
</gene>
<proteinExistence type="predicted"/>
<accession>A0A9W6RVT2</accession>
<dbReference type="EMBL" id="BSTJ01000017">
    <property type="protein sequence ID" value="GLY81057.1"/>
    <property type="molecule type" value="Genomic_DNA"/>
</dbReference>
<protein>
    <submittedName>
        <fullName evidence="2">Uncharacterized protein</fullName>
    </submittedName>
</protein>
<feature type="region of interest" description="Disordered" evidence="1">
    <location>
        <begin position="1"/>
        <end position="90"/>
    </location>
</feature>
<evidence type="ECO:0000313" key="3">
    <source>
        <dbReference type="Proteomes" id="UP001165135"/>
    </source>
</evidence>
<organism evidence="2 3">
    <name type="scientific">Actinoallomurus iriomotensis</name>
    <dbReference type="NCBI Taxonomy" id="478107"/>
    <lineage>
        <taxon>Bacteria</taxon>
        <taxon>Bacillati</taxon>
        <taxon>Actinomycetota</taxon>
        <taxon>Actinomycetes</taxon>
        <taxon>Streptosporangiales</taxon>
        <taxon>Thermomonosporaceae</taxon>
        <taxon>Actinoallomurus</taxon>
    </lineage>
</organism>
<comment type="caution">
    <text evidence="2">The sequence shown here is derived from an EMBL/GenBank/DDBJ whole genome shotgun (WGS) entry which is preliminary data.</text>
</comment>
<reference evidence="2" key="1">
    <citation type="submission" date="2023-03" db="EMBL/GenBank/DDBJ databases">
        <title>Actinoallomurus iriomotensis NBRC 103681.</title>
        <authorList>
            <person name="Ichikawa N."/>
            <person name="Sato H."/>
            <person name="Tonouchi N."/>
        </authorList>
    </citation>
    <scope>NUCLEOTIDE SEQUENCE</scope>
    <source>
        <strain evidence="2">NBRC 103681</strain>
    </source>
</reference>
<dbReference type="Proteomes" id="UP001165135">
    <property type="component" value="Unassembled WGS sequence"/>
</dbReference>
<evidence type="ECO:0000313" key="2">
    <source>
        <dbReference type="EMBL" id="GLY81057.1"/>
    </source>
</evidence>
<evidence type="ECO:0000256" key="1">
    <source>
        <dbReference type="SAM" id="MobiDB-lite"/>
    </source>
</evidence>
<sequence>MGRVAERHPVQKVSESPRWQEPQDESGEPTGRPVEDMSVLEILGDLEWAGDGQGPGDPTHPLTVHRTSSDGSGSDTSLPRHLGTMRGHVQPVSLLRAAHRCE</sequence>
<name>A0A9W6RVT2_9ACTN</name>
<dbReference type="AlphaFoldDB" id="A0A9W6RVT2"/>